<reference evidence="1" key="1">
    <citation type="journal article" date="2013" name="Genetics">
        <title>The draft genome and transcriptome of Panagrellus redivivus are shaped by the harsh demands of a free-living lifestyle.</title>
        <authorList>
            <person name="Srinivasan J."/>
            <person name="Dillman A.R."/>
            <person name="Macchietto M.G."/>
            <person name="Heikkinen L."/>
            <person name="Lakso M."/>
            <person name="Fracchia K.M."/>
            <person name="Antoshechkin I."/>
            <person name="Mortazavi A."/>
            <person name="Wong G."/>
            <person name="Sternberg P.W."/>
        </authorList>
    </citation>
    <scope>NUCLEOTIDE SEQUENCE [LARGE SCALE GENOMIC DNA]</scope>
    <source>
        <strain evidence="1">MT8872</strain>
    </source>
</reference>
<organism evidence="1 2">
    <name type="scientific">Panagrellus redivivus</name>
    <name type="common">Microworm</name>
    <dbReference type="NCBI Taxonomy" id="6233"/>
    <lineage>
        <taxon>Eukaryota</taxon>
        <taxon>Metazoa</taxon>
        <taxon>Ecdysozoa</taxon>
        <taxon>Nematoda</taxon>
        <taxon>Chromadorea</taxon>
        <taxon>Rhabditida</taxon>
        <taxon>Tylenchina</taxon>
        <taxon>Panagrolaimomorpha</taxon>
        <taxon>Panagrolaimoidea</taxon>
        <taxon>Panagrolaimidae</taxon>
        <taxon>Panagrellus</taxon>
    </lineage>
</organism>
<name>A0A7E4VQN1_PANRE</name>
<dbReference type="WBParaSite" id="Pan_g23792.t1">
    <property type="protein sequence ID" value="Pan_g23792.t1"/>
    <property type="gene ID" value="Pan_g23792"/>
</dbReference>
<protein>
    <submittedName>
        <fullName evidence="2">Uncharacterized protein</fullName>
    </submittedName>
</protein>
<evidence type="ECO:0000313" key="2">
    <source>
        <dbReference type="WBParaSite" id="Pan_g23792.t1"/>
    </source>
</evidence>
<proteinExistence type="predicted"/>
<dbReference type="Proteomes" id="UP000492821">
    <property type="component" value="Unassembled WGS sequence"/>
</dbReference>
<evidence type="ECO:0000313" key="1">
    <source>
        <dbReference type="Proteomes" id="UP000492821"/>
    </source>
</evidence>
<dbReference type="AlphaFoldDB" id="A0A7E4VQN1"/>
<accession>A0A7E4VQN1</accession>
<keyword evidence="1" id="KW-1185">Reference proteome</keyword>
<reference evidence="2" key="2">
    <citation type="submission" date="2020-10" db="UniProtKB">
        <authorList>
            <consortium name="WormBaseParasite"/>
        </authorList>
    </citation>
    <scope>IDENTIFICATION</scope>
</reference>
<sequence>MIIPNVRFVSNQINVVCVSYRGSTAANNSPMKARGPSWQQWPFTLYFIRACHHEDACDAKGNSPIERLDLKERTGRRIINMGKWMKPSQSRDSLHRIVFKSLLGVVVWKMRKNEYSWSSDNLSTSDFGIHT</sequence>